<keyword evidence="2" id="KW-1185">Reference proteome</keyword>
<evidence type="ECO:0000256" key="1">
    <source>
        <dbReference type="SAM" id="MobiDB-lite"/>
    </source>
</evidence>
<organism evidence="2 3">
    <name type="scientific">Romanomermis culicivorax</name>
    <name type="common">Nematode worm</name>
    <dbReference type="NCBI Taxonomy" id="13658"/>
    <lineage>
        <taxon>Eukaryota</taxon>
        <taxon>Metazoa</taxon>
        <taxon>Ecdysozoa</taxon>
        <taxon>Nematoda</taxon>
        <taxon>Enoplea</taxon>
        <taxon>Dorylaimia</taxon>
        <taxon>Mermithida</taxon>
        <taxon>Mermithoidea</taxon>
        <taxon>Mermithidae</taxon>
        <taxon>Romanomermis</taxon>
    </lineage>
</organism>
<evidence type="ECO:0000313" key="2">
    <source>
        <dbReference type="Proteomes" id="UP000887565"/>
    </source>
</evidence>
<dbReference type="AlphaFoldDB" id="A0A915JXI5"/>
<accession>A0A915JXI5</accession>
<dbReference type="Proteomes" id="UP000887565">
    <property type="component" value="Unplaced"/>
</dbReference>
<evidence type="ECO:0000313" key="3">
    <source>
        <dbReference type="WBParaSite" id="nRc.2.0.1.t30798-RA"/>
    </source>
</evidence>
<feature type="region of interest" description="Disordered" evidence="1">
    <location>
        <begin position="25"/>
        <end position="48"/>
    </location>
</feature>
<proteinExistence type="predicted"/>
<name>A0A915JXI5_ROMCU</name>
<feature type="compositionally biased region" description="Polar residues" evidence="1">
    <location>
        <begin position="27"/>
        <end position="48"/>
    </location>
</feature>
<reference evidence="3" key="1">
    <citation type="submission" date="2022-11" db="UniProtKB">
        <authorList>
            <consortium name="WormBaseParasite"/>
        </authorList>
    </citation>
    <scope>IDENTIFICATION</scope>
</reference>
<dbReference type="WBParaSite" id="nRc.2.0.1.t30798-RA">
    <property type="protein sequence ID" value="nRc.2.0.1.t30798-RA"/>
    <property type="gene ID" value="nRc.2.0.1.g30798"/>
</dbReference>
<sequence>MTAPPLSYAFASILGAANLLEMGEFPDQTTMSSDSNTHRPPTSTGQATLSSIEDSINEVARMAGAYYAQKQQALGNWKNDMAKLAKKILTSFVK</sequence>
<protein>
    <submittedName>
        <fullName evidence="3">Uncharacterized protein</fullName>
    </submittedName>
</protein>